<keyword evidence="2" id="KW-1133">Transmembrane helix</keyword>
<feature type="region of interest" description="Disordered" evidence="1">
    <location>
        <begin position="1"/>
        <end position="37"/>
    </location>
</feature>
<name>A0A8H9LJC6_9ACTO</name>
<dbReference type="Proteomes" id="UP000614239">
    <property type="component" value="Unassembled WGS sequence"/>
</dbReference>
<feature type="region of interest" description="Disordered" evidence="1">
    <location>
        <begin position="144"/>
        <end position="174"/>
    </location>
</feature>
<keyword evidence="2" id="KW-0472">Membrane</keyword>
<dbReference type="OrthoDB" id="3260110at2"/>
<evidence type="ECO:0008006" key="5">
    <source>
        <dbReference type="Google" id="ProtNLM"/>
    </source>
</evidence>
<comment type="caution">
    <text evidence="3">The sequence shown here is derived from an EMBL/GenBank/DDBJ whole genome shotgun (WGS) entry which is preliminary data.</text>
</comment>
<keyword evidence="2" id="KW-0812">Transmembrane</keyword>
<keyword evidence="4" id="KW-1185">Reference proteome</keyword>
<dbReference type="EMBL" id="BMNJ01000007">
    <property type="protein sequence ID" value="GGO99911.1"/>
    <property type="molecule type" value="Genomic_DNA"/>
</dbReference>
<protein>
    <recommendedName>
        <fullName evidence="5">Cell division protein FtsL</fullName>
    </recommendedName>
</protein>
<feature type="compositionally biased region" description="Gly residues" evidence="1">
    <location>
        <begin position="144"/>
        <end position="158"/>
    </location>
</feature>
<evidence type="ECO:0000313" key="3">
    <source>
        <dbReference type="EMBL" id="GGO99911.1"/>
    </source>
</evidence>
<reference evidence="3" key="2">
    <citation type="submission" date="2020-09" db="EMBL/GenBank/DDBJ databases">
        <authorList>
            <person name="Sun Q."/>
            <person name="Zhou Y."/>
        </authorList>
    </citation>
    <scope>NUCLEOTIDE SEQUENCE</scope>
    <source>
        <strain evidence="3">CGMCC 4.7372</strain>
    </source>
</reference>
<feature type="compositionally biased region" description="Low complexity" evidence="1">
    <location>
        <begin position="1"/>
        <end position="17"/>
    </location>
</feature>
<dbReference type="KEGG" id="actp:B6G06_05700"/>
<evidence type="ECO:0000256" key="1">
    <source>
        <dbReference type="SAM" id="MobiDB-lite"/>
    </source>
</evidence>
<feature type="transmembrane region" description="Helical" evidence="2">
    <location>
        <begin position="54"/>
        <end position="74"/>
    </location>
</feature>
<evidence type="ECO:0000256" key="2">
    <source>
        <dbReference type="SAM" id="Phobius"/>
    </source>
</evidence>
<gene>
    <name evidence="3" type="ORF">GCM10011612_18300</name>
</gene>
<sequence length="174" mass="16987">MSAATATARPTSPAPTTWEGERRAVRPRSGVRESSPSQRQLHVVRGIAPGRSTIPFVLLIAAILVGALATTMVLNAKMAATAYDLQKASAELDVVQDHVETVRGQVNAAAAPDALAKRAAELGMVPAAAPGVVDLRGGTVTGGSAAGAPGASGAGGADGAASAPSAGSTGASGQ</sequence>
<reference evidence="3" key="1">
    <citation type="journal article" date="2014" name="Int. J. Syst. Evol. Microbiol.">
        <title>Complete genome sequence of Corynebacterium casei LMG S-19264T (=DSM 44701T), isolated from a smear-ripened cheese.</title>
        <authorList>
            <consortium name="US DOE Joint Genome Institute (JGI-PGF)"/>
            <person name="Walter F."/>
            <person name="Albersmeier A."/>
            <person name="Kalinowski J."/>
            <person name="Ruckert C."/>
        </authorList>
    </citation>
    <scope>NUCLEOTIDE SEQUENCE</scope>
    <source>
        <strain evidence="3">CGMCC 4.7372</strain>
    </source>
</reference>
<organism evidence="3 4">
    <name type="scientific">Actinomyces gaoshouyii</name>
    <dbReference type="NCBI Taxonomy" id="1960083"/>
    <lineage>
        <taxon>Bacteria</taxon>
        <taxon>Bacillati</taxon>
        <taxon>Actinomycetota</taxon>
        <taxon>Actinomycetes</taxon>
        <taxon>Actinomycetales</taxon>
        <taxon>Actinomycetaceae</taxon>
        <taxon>Actinomyces</taxon>
    </lineage>
</organism>
<dbReference type="RefSeq" id="WP_080463009.1">
    <property type="nucleotide sequence ID" value="NZ_BMNJ01000007.1"/>
</dbReference>
<dbReference type="AlphaFoldDB" id="A0A8H9LJC6"/>
<evidence type="ECO:0000313" key="4">
    <source>
        <dbReference type="Proteomes" id="UP000614239"/>
    </source>
</evidence>
<feature type="compositionally biased region" description="Low complexity" evidence="1">
    <location>
        <begin position="159"/>
        <end position="174"/>
    </location>
</feature>
<accession>A0A8H9LJC6</accession>
<proteinExistence type="predicted"/>